<sequence length="74" mass="7945">MSRLLQRLFDVLSGDLSGLNCTAVEQTVPLIAASSPLLCFATTRSASLLPPGDHVECERSDPGPGRRRPQLGRL</sequence>
<evidence type="ECO:0000313" key="3">
    <source>
        <dbReference type="Proteomes" id="UP001311232"/>
    </source>
</evidence>
<comment type="caution">
    <text evidence="2">The sequence shown here is derived from an EMBL/GenBank/DDBJ whole genome shotgun (WGS) entry which is preliminary data.</text>
</comment>
<dbReference type="EMBL" id="JAHHUM010002049">
    <property type="protein sequence ID" value="KAK5606819.1"/>
    <property type="molecule type" value="Genomic_DNA"/>
</dbReference>
<feature type="region of interest" description="Disordered" evidence="1">
    <location>
        <begin position="51"/>
        <end position="74"/>
    </location>
</feature>
<feature type="compositionally biased region" description="Basic residues" evidence="1">
    <location>
        <begin position="65"/>
        <end position="74"/>
    </location>
</feature>
<organism evidence="2 3">
    <name type="scientific">Crenichthys baileyi</name>
    <name type="common">White River springfish</name>
    <dbReference type="NCBI Taxonomy" id="28760"/>
    <lineage>
        <taxon>Eukaryota</taxon>
        <taxon>Metazoa</taxon>
        <taxon>Chordata</taxon>
        <taxon>Craniata</taxon>
        <taxon>Vertebrata</taxon>
        <taxon>Euteleostomi</taxon>
        <taxon>Actinopterygii</taxon>
        <taxon>Neopterygii</taxon>
        <taxon>Teleostei</taxon>
        <taxon>Neoteleostei</taxon>
        <taxon>Acanthomorphata</taxon>
        <taxon>Ovalentaria</taxon>
        <taxon>Atherinomorphae</taxon>
        <taxon>Cyprinodontiformes</taxon>
        <taxon>Goodeidae</taxon>
        <taxon>Crenichthys</taxon>
    </lineage>
</organism>
<reference evidence="2 3" key="1">
    <citation type="submission" date="2021-06" db="EMBL/GenBank/DDBJ databases">
        <authorList>
            <person name="Palmer J.M."/>
        </authorList>
    </citation>
    <scope>NUCLEOTIDE SEQUENCE [LARGE SCALE GENOMIC DNA]</scope>
    <source>
        <strain evidence="2 3">MEX-2019</strain>
        <tissue evidence="2">Muscle</tissue>
    </source>
</reference>
<dbReference type="Proteomes" id="UP001311232">
    <property type="component" value="Unassembled WGS sequence"/>
</dbReference>
<name>A0AAV9RDG0_9TELE</name>
<keyword evidence="3" id="KW-1185">Reference proteome</keyword>
<dbReference type="AlphaFoldDB" id="A0AAV9RDG0"/>
<evidence type="ECO:0000256" key="1">
    <source>
        <dbReference type="SAM" id="MobiDB-lite"/>
    </source>
</evidence>
<protein>
    <submittedName>
        <fullName evidence="2">Uncharacterized protein</fullName>
    </submittedName>
</protein>
<proteinExistence type="predicted"/>
<gene>
    <name evidence="2" type="ORF">CRENBAI_015243</name>
</gene>
<evidence type="ECO:0000313" key="2">
    <source>
        <dbReference type="EMBL" id="KAK5606819.1"/>
    </source>
</evidence>
<accession>A0AAV9RDG0</accession>